<feature type="compositionally biased region" description="Basic and acidic residues" evidence="1">
    <location>
        <begin position="803"/>
        <end position="840"/>
    </location>
</feature>
<reference evidence="2 3" key="1">
    <citation type="submission" date="2023-08" db="EMBL/GenBank/DDBJ databases">
        <title>Black Yeasts Isolated from many extreme environments.</title>
        <authorList>
            <person name="Coleine C."/>
            <person name="Stajich J.E."/>
            <person name="Selbmann L."/>
        </authorList>
    </citation>
    <scope>NUCLEOTIDE SEQUENCE [LARGE SCALE GENOMIC DNA]</scope>
    <source>
        <strain evidence="2 3">CCFEE 5935</strain>
    </source>
</reference>
<evidence type="ECO:0000313" key="2">
    <source>
        <dbReference type="EMBL" id="KAK5171704.1"/>
    </source>
</evidence>
<accession>A0AAV9PGN0</accession>
<feature type="compositionally biased region" description="Low complexity" evidence="1">
    <location>
        <begin position="103"/>
        <end position="115"/>
    </location>
</feature>
<comment type="caution">
    <text evidence="2">The sequence shown here is derived from an EMBL/GenBank/DDBJ whole genome shotgun (WGS) entry which is preliminary data.</text>
</comment>
<gene>
    <name evidence="2" type="ORF">LTR77_003340</name>
</gene>
<dbReference type="RefSeq" id="XP_064660548.1">
    <property type="nucleotide sequence ID" value="XM_064800597.1"/>
</dbReference>
<feature type="region of interest" description="Disordered" evidence="1">
    <location>
        <begin position="94"/>
        <end position="121"/>
    </location>
</feature>
<protein>
    <submittedName>
        <fullName evidence="2">Uncharacterized protein</fullName>
    </submittedName>
</protein>
<feature type="region of interest" description="Disordered" evidence="1">
    <location>
        <begin position="786"/>
        <end position="874"/>
    </location>
</feature>
<sequence length="874" mass="97314">MAFTDLDIAAAPLTDMVVLTGLDYSMRPSNVRMEAEKGWIKPFPEIKVMHQIKSLAVVVYNQEKLASYYHGNVCDGRNALAYFICAMHRQSAPQPQTHTRQGSVVSNSSHSSSNSCKSTGRTKNCELPKLVTTSMLPIGYWDSLYYALVAEIRTLYNDLQQRFGFGCENGTTPLHYLGQDGKTNQPFTAIDFALMLESAWYTLMDNRLVATLDDAVRMRRMRENYAKQEVNGINVLQLNKRYAPDRPPIMYGLMDVNDLSPEIINTLLWDKHAPEVDAACCENFEDESMMTALRAELHQQQMEESLATVTPLPSSMTCTCHATCVCKLKCDESGNGCTCQNRVHLYSKVPLKDNEQISAARYIKEDETIPNRFIGANPTGVAQLQITATAYPSLTANGELNNTIGEPRTESTHPEPRENTFRFPSRARANTVESDLAYVPEARPSQRRTKDTCPLGFYGRQSGQRFPNLRPQSSVSPLDEYGYYGVEQGTGKRIARKPVPMSIAPPPPPPLSAHTPPYSRLDLTPPKSSPYDQLAFSNQAYYPPIPPSQSEGLFDQSFQTTSDTNDLYATTDSSFEQQHQSYQQAFSPFDDRQPVTQSFPQSYNTVTSYNATDYALKQKSISFDQANAADAYTSLLSHHPSTTEGPLEPFPRLSRVITTSPSKKEQDLQQQSQQKGRSTTLTNTLPTLKSFSGSKHIPKKSLDKDLPPMPQPDFIAPRPAVKQRYVSAGGFAKLADRVEIEAPTRESLGAAPVPVTQQRASSGAYWSKEELDEKLARLEWIRQNCGGAALGHPTTSGVATPGRRSDENERSGRGSEERKRKSSGSERKRVSGEKEKKDRTSSGASKRERFKRVFSRKGSGSEGDKGILLEDEQQ</sequence>
<dbReference type="AlphaFoldDB" id="A0AAV9PGN0"/>
<evidence type="ECO:0000313" key="3">
    <source>
        <dbReference type="Proteomes" id="UP001337655"/>
    </source>
</evidence>
<proteinExistence type="predicted"/>
<feature type="region of interest" description="Disordered" evidence="1">
    <location>
        <begin position="659"/>
        <end position="711"/>
    </location>
</feature>
<evidence type="ECO:0000256" key="1">
    <source>
        <dbReference type="SAM" id="MobiDB-lite"/>
    </source>
</evidence>
<dbReference type="EMBL" id="JAVRRT010000005">
    <property type="protein sequence ID" value="KAK5171704.1"/>
    <property type="molecule type" value="Genomic_DNA"/>
</dbReference>
<keyword evidence="3" id="KW-1185">Reference proteome</keyword>
<dbReference type="Proteomes" id="UP001337655">
    <property type="component" value="Unassembled WGS sequence"/>
</dbReference>
<dbReference type="GeneID" id="89924687"/>
<feature type="compositionally biased region" description="Polar residues" evidence="1">
    <location>
        <begin position="675"/>
        <end position="693"/>
    </location>
</feature>
<name>A0AAV9PGN0_9PEZI</name>
<organism evidence="2 3">
    <name type="scientific">Saxophila tyrrhenica</name>
    <dbReference type="NCBI Taxonomy" id="1690608"/>
    <lineage>
        <taxon>Eukaryota</taxon>
        <taxon>Fungi</taxon>
        <taxon>Dikarya</taxon>
        <taxon>Ascomycota</taxon>
        <taxon>Pezizomycotina</taxon>
        <taxon>Dothideomycetes</taxon>
        <taxon>Dothideomycetidae</taxon>
        <taxon>Mycosphaerellales</taxon>
        <taxon>Extremaceae</taxon>
        <taxon>Saxophila</taxon>
    </lineage>
</organism>